<name>A0AC61RFV9_9BACT</name>
<proteinExistence type="predicted"/>
<reference evidence="1" key="1">
    <citation type="submission" date="2019-04" db="EMBL/GenBank/DDBJ databases">
        <title>Microbes associate with the intestines of laboratory mice.</title>
        <authorList>
            <person name="Navarre W."/>
            <person name="Wong E."/>
            <person name="Huang K."/>
            <person name="Tropini C."/>
            <person name="Ng K."/>
            <person name="Yu B."/>
        </authorList>
    </citation>
    <scope>NUCLEOTIDE SEQUENCE</scope>
    <source>
        <strain evidence="1">NM04_E33</strain>
    </source>
</reference>
<dbReference type="Proteomes" id="UP000306319">
    <property type="component" value="Unassembled WGS sequence"/>
</dbReference>
<organism evidence="1 2">
    <name type="scientific">Lepagella muris</name>
    <dbReference type="NCBI Taxonomy" id="3032870"/>
    <lineage>
        <taxon>Bacteria</taxon>
        <taxon>Pseudomonadati</taxon>
        <taxon>Bacteroidota</taxon>
        <taxon>Bacteroidia</taxon>
        <taxon>Bacteroidales</taxon>
        <taxon>Muribaculaceae</taxon>
        <taxon>Lepagella</taxon>
    </lineage>
</organism>
<comment type="caution">
    <text evidence="1">The sequence shown here is derived from an EMBL/GenBank/DDBJ whole genome shotgun (WGS) entry which is preliminary data.</text>
</comment>
<keyword evidence="2" id="KW-1185">Reference proteome</keyword>
<gene>
    <name evidence="1" type="ORF">E5331_08860</name>
</gene>
<protein>
    <submittedName>
        <fullName evidence="1">Uncharacterized protein</fullName>
    </submittedName>
</protein>
<evidence type="ECO:0000313" key="2">
    <source>
        <dbReference type="Proteomes" id="UP000306319"/>
    </source>
</evidence>
<dbReference type="EMBL" id="SRYB01000011">
    <property type="protein sequence ID" value="TGY78678.1"/>
    <property type="molecule type" value="Genomic_DNA"/>
</dbReference>
<sequence length="239" mass="28199">MKQILTDYLEICNKFRLEGLSKVERKSRHSMLQEWAKKEYGKEIVSIAEIQDFWHNHDTICWNQLFIQKVVCPAVATDLANGGHEGLIFLFQCFRGHESSYIYTDSPLAIFCQYCGYNYEPLQLANLFLEHDSENMDALNYKYHALKEYLTFSIHEIPYGILNGASVSDIPAMLKDLDEFEMISKRLGKIDSNLIADCRKYYNAYMDYLQNLKEYKNFEVYLNSNGISYQPYTKRYDYY</sequence>
<evidence type="ECO:0000313" key="1">
    <source>
        <dbReference type="EMBL" id="TGY78678.1"/>
    </source>
</evidence>
<accession>A0AC61RFV9</accession>